<accession>A0A517N866</accession>
<proteinExistence type="predicted"/>
<dbReference type="EMBL" id="CP036525">
    <property type="protein sequence ID" value="QDT03333.1"/>
    <property type="molecule type" value="Genomic_DNA"/>
</dbReference>
<dbReference type="AlphaFoldDB" id="A0A517N866"/>
<dbReference type="RefSeq" id="WP_145169038.1">
    <property type="nucleotide sequence ID" value="NZ_CP036525.1"/>
</dbReference>
<dbReference type="Proteomes" id="UP000318538">
    <property type="component" value="Chromosome"/>
</dbReference>
<sequence>MNDRPTFALKRFSIAALLFAIFCSAGAFLGFRYGMSKGVDAQVDQRLASLRSQVYPVSYRVADLTSVASQPGAADSVSAETLAGEIKSTVAQDRWDDNGGPCVIRAMKPTMIVVNGSAIDHDIVQAYLEGRRKAKADEPSVGSETSKKFLGDD</sequence>
<keyword evidence="3" id="KW-1185">Reference proteome</keyword>
<dbReference type="OrthoDB" id="281080at2"/>
<feature type="region of interest" description="Disordered" evidence="1">
    <location>
        <begin position="134"/>
        <end position="153"/>
    </location>
</feature>
<name>A0A517N866_9BACT</name>
<protein>
    <submittedName>
        <fullName evidence="2">Uncharacterized protein</fullName>
    </submittedName>
</protein>
<evidence type="ECO:0000313" key="2">
    <source>
        <dbReference type="EMBL" id="QDT03333.1"/>
    </source>
</evidence>
<evidence type="ECO:0000256" key="1">
    <source>
        <dbReference type="SAM" id="MobiDB-lite"/>
    </source>
</evidence>
<reference evidence="2 3" key="1">
    <citation type="submission" date="2019-02" db="EMBL/GenBank/DDBJ databases">
        <title>Deep-cultivation of Planctomycetes and their phenomic and genomic characterization uncovers novel biology.</title>
        <authorList>
            <person name="Wiegand S."/>
            <person name="Jogler M."/>
            <person name="Boedeker C."/>
            <person name="Pinto D."/>
            <person name="Vollmers J."/>
            <person name="Rivas-Marin E."/>
            <person name="Kohn T."/>
            <person name="Peeters S.H."/>
            <person name="Heuer A."/>
            <person name="Rast P."/>
            <person name="Oberbeckmann S."/>
            <person name="Bunk B."/>
            <person name="Jeske O."/>
            <person name="Meyerdierks A."/>
            <person name="Storesund J.E."/>
            <person name="Kallscheuer N."/>
            <person name="Luecker S."/>
            <person name="Lage O.M."/>
            <person name="Pohl T."/>
            <person name="Merkel B.J."/>
            <person name="Hornburger P."/>
            <person name="Mueller R.-W."/>
            <person name="Bruemmer F."/>
            <person name="Labrenz M."/>
            <person name="Spormann A.M."/>
            <person name="Op den Camp H."/>
            <person name="Overmann J."/>
            <person name="Amann R."/>
            <person name="Jetten M.S.M."/>
            <person name="Mascher T."/>
            <person name="Medema M.H."/>
            <person name="Devos D.P."/>
            <person name="Kaster A.-K."/>
            <person name="Ovreas L."/>
            <person name="Rohde M."/>
            <person name="Galperin M.Y."/>
            <person name="Jogler C."/>
        </authorList>
    </citation>
    <scope>NUCLEOTIDE SEQUENCE [LARGE SCALE GENOMIC DNA]</scope>
    <source>
        <strain evidence="2 3">K22_7</strain>
    </source>
</reference>
<dbReference type="KEGG" id="rlc:K227x_17150"/>
<organism evidence="2 3">
    <name type="scientific">Rubripirellula lacrimiformis</name>
    <dbReference type="NCBI Taxonomy" id="1930273"/>
    <lineage>
        <taxon>Bacteria</taxon>
        <taxon>Pseudomonadati</taxon>
        <taxon>Planctomycetota</taxon>
        <taxon>Planctomycetia</taxon>
        <taxon>Pirellulales</taxon>
        <taxon>Pirellulaceae</taxon>
        <taxon>Rubripirellula</taxon>
    </lineage>
</organism>
<evidence type="ECO:0000313" key="3">
    <source>
        <dbReference type="Proteomes" id="UP000318538"/>
    </source>
</evidence>
<gene>
    <name evidence="2" type="ORF">K227x_17150</name>
</gene>